<dbReference type="EMBL" id="JBICBT010000313">
    <property type="protein sequence ID" value="KAL3117639.1"/>
    <property type="molecule type" value="Genomic_DNA"/>
</dbReference>
<evidence type="ECO:0000256" key="1">
    <source>
        <dbReference type="SAM" id="MobiDB-lite"/>
    </source>
</evidence>
<evidence type="ECO:0000313" key="2">
    <source>
        <dbReference type="EMBL" id="KAL3117639.1"/>
    </source>
</evidence>
<proteinExistence type="predicted"/>
<comment type="caution">
    <text evidence="2">The sequence shown here is derived from an EMBL/GenBank/DDBJ whole genome shotgun (WGS) entry which is preliminary data.</text>
</comment>
<keyword evidence="3" id="KW-1185">Reference proteome</keyword>
<organism evidence="2 3">
    <name type="scientific">Heterodera trifolii</name>
    <dbReference type="NCBI Taxonomy" id="157864"/>
    <lineage>
        <taxon>Eukaryota</taxon>
        <taxon>Metazoa</taxon>
        <taxon>Ecdysozoa</taxon>
        <taxon>Nematoda</taxon>
        <taxon>Chromadorea</taxon>
        <taxon>Rhabditida</taxon>
        <taxon>Tylenchina</taxon>
        <taxon>Tylenchomorpha</taxon>
        <taxon>Tylenchoidea</taxon>
        <taxon>Heteroderidae</taxon>
        <taxon>Heteroderinae</taxon>
        <taxon>Heterodera</taxon>
    </lineage>
</organism>
<dbReference type="Proteomes" id="UP001620626">
    <property type="component" value="Unassembled WGS sequence"/>
</dbReference>
<evidence type="ECO:0000313" key="3">
    <source>
        <dbReference type="Proteomes" id="UP001620626"/>
    </source>
</evidence>
<dbReference type="AlphaFoldDB" id="A0ABD2LTL5"/>
<protein>
    <submittedName>
        <fullName evidence="2">Uncharacterized protein</fullName>
    </submittedName>
</protein>
<sequence>MDKDLKITVQGREIYDSNSLYAYKAYLDAELSYSKNVKESDLQASGYYVDSENQDGTDSTQQGFELRRKLFSQSQTVQFITKLDADIFNQERYMVNGVEIDIQLTPNDNEFMVMTAVVYPPAPSSGVNLWVRCGSLMLPPCVRERRRVGTVVRGGGGGSPEGRDRRQRRRHATPRRGEARRAGIVVNI</sequence>
<feature type="region of interest" description="Disordered" evidence="1">
    <location>
        <begin position="150"/>
        <end position="179"/>
    </location>
</feature>
<gene>
    <name evidence="2" type="ORF">niasHT_004304</name>
</gene>
<reference evidence="2 3" key="1">
    <citation type="submission" date="2024-10" db="EMBL/GenBank/DDBJ databases">
        <authorList>
            <person name="Kim D."/>
        </authorList>
    </citation>
    <scope>NUCLEOTIDE SEQUENCE [LARGE SCALE GENOMIC DNA]</scope>
    <source>
        <strain evidence="2">BH-2024</strain>
    </source>
</reference>
<name>A0ABD2LTL5_9BILA</name>
<feature type="compositionally biased region" description="Basic residues" evidence="1">
    <location>
        <begin position="165"/>
        <end position="174"/>
    </location>
</feature>
<accession>A0ABD2LTL5</accession>